<dbReference type="EMBL" id="WWCU01000006">
    <property type="protein sequence ID" value="MYN07364.1"/>
    <property type="molecule type" value="Genomic_DNA"/>
</dbReference>
<dbReference type="InterPro" id="IPR005530">
    <property type="entry name" value="SPW"/>
</dbReference>
<reference evidence="3 4" key="1">
    <citation type="submission" date="2019-12" db="EMBL/GenBank/DDBJ databases">
        <title>Novel species isolated from a subtropical stream in China.</title>
        <authorList>
            <person name="Lu H."/>
        </authorList>
    </citation>
    <scope>NUCLEOTIDE SEQUENCE [LARGE SCALE GENOMIC DNA]</scope>
    <source>
        <strain evidence="3 4">FT127W</strain>
    </source>
</reference>
<feature type="transmembrane region" description="Helical" evidence="1">
    <location>
        <begin position="12"/>
        <end position="31"/>
    </location>
</feature>
<keyword evidence="4" id="KW-1185">Reference proteome</keyword>
<proteinExistence type="predicted"/>
<feature type="transmembrane region" description="Helical" evidence="1">
    <location>
        <begin position="61"/>
        <end position="81"/>
    </location>
</feature>
<evidence type="ECO:0000313" key="3">
    <source>
        <dbReference type="EMBL" id="MYN07364.1"/>
    </source>
</evidence>
<dbReference type="RefSeq" id="WP_161071717.1">
    <property type="nucleotide sequence ID" value="NZ_CP086370.1"/>
</dbReference>
<evidence type="ECO:0000259" key="2">
    <source>
        <dbReference type="Pfam" id="PF03779"/>
    </source>
</evidence>
<accession>A0A7X4H9Z5</accession>
<feature type="transmembrane region" description="Helical" evidence="1">
    <location>
        <begin position="93"/>
        <end position="110"/>
    </location>
</feature>
<keyword evidence="1" id="KW-0812">Transmembrane</keyword>
<evidence type="ECO:0000256" key="1">
    <source>
        <dbReference type="SAM" id="Phobius"/>
    </source>
</evidence>
<protein>
    <recommendedName>
        <fullName evidence="2">SPW repeat-containing integral membrane domain-containing protein</fullName>
    </recommendedName>
</protein>
<dbReference type="Proteomes" id="UP000450676">
    <property type="component" value="Unassembled WGS sequence"/>
</dbReference>
<keyword evidence="1" id="KW-0472">Membrane</keyword>
<comment type="caution">
    <text evidence="3">The sequence shown here is derived from an EMBL/GenBank/DDBJ whole genome shotgun (WGS) entry which is preliminary data.</text>
</comment>
<dbReference type="AlphaFoldDB" id="A0A7X4H9Z5"/>
<feature type="domain" description="SPW repeat-containing integral membrane" evidence="2">
    <location>
        <begin position="10"/>
        <end position="109"/>
    </location>
</feature>
<sequence length="128" mass="14374">MENAVAIKRWQDQLILLLGLWQFITPWVFGYGIPSQLAWNAFVTGAVMAALAAFDLYKTYFWAVVLNLLVGVWVAVSPWVLARAEQITVPQEAMWNNLIVGAAVAVLALWEMRTDPELRTHWPGAAHP</sequence>
<gene>
    <name evidence="3" type="ORF">GTP77_08420</name>
</gene>
<name>A0A7X4H9Z5_9BURK</name>
<keyword evidence="1" id="KW-1133">Transmembrane helix</keyword>
<dbReference type="Pfam" id="PF03779">
    <property type="entry name" value="SPW"/>
    <property type="match status" value="1"/>
</dbReference>
<evidence type="ECO:0000313" key="4">
    <source>
        <dbReference type="Proteomes" id="UP000450676"/>
    </source>
</evidence>
<feature type="transmembrane region" description="Helical" evidence="1">
    <location>
        <begin position="37"/>
        <end position="54"/>
    </location>
</feature>
<organism evidence="3 4">
    <name type="scientific">Pseudoduganella aquatica</name>
    <dbReference type="NCBI Taxonomy" id="2660641"/>
    <lineage>
        <taxon>Bacteria</taxon>
        <taxon>Pseudomonadati</taxon>
        <taxon>Pseudomonadota</taxon>
        <taxon>Betaproteobacteria</taxon>
        <taxon>Burkholderiales</taxon>
        <taxon>Oxalobacteraceae</taxon>
        <taxon>Telluria group</taxon>
        <taxon>Pseudoduganella</taxon>
    </lineage>
</organism>